<dbReference type="RefSeq" id="XP_041286344.1">
    <property type="nucleotide sequence ID" value="XM_041440699.1"/>
</dbReference>
<comment type="caution">
    <text evidence="1">The sequence shown here is derived from an EMBL/GenBank/DDBJ whole genome shotgun (WGS) entry which is preliminary data.</text>
</comment>
<dbReference type="EMBL" id="JABBWM010000100">
    <property type="protein sequence ID" value="KAG2090891.1"/>
    <property type="molecule type" value="Genomic_DNA"/>
</dbReference>
<dbReference type="Proteomes" id="UP000823399">
    <property type="component" value="Unassembled WGS sequence"/>
</dbReference>
<dbReference type="OrthoDB" id="3239511at2759"/>
<evidence type="ECO:0000313" key="2">
    <source>
        <dbReference type="Proteomes" id="UP000823399"/>
    </source>
</evidence>
<protein>
    <submittedName>
        <fullName evidence="1">Uncharacterized protein</fullName>
    </submittedName>
</protein>
<dbReference type="AlphaFoldDB" id="A0A9P7EVP4"/>
<gene>
    <name evidence="1" type="ORF">F5147DRAFT_764362</name>
</gene>
<dbReference type="InterPro" id="IPR041078">
    <property type="entry name" value="Plavaka"/>
</dbReference>
<keyword evidence="2" id="KW-1185">Reference proteome</keyword>
<evidence type="ECO:0000313" key="1">
    <source>
        <dbReference type="EMBL" id="KAG2090891.1"/>
    </source>
</evidence>
<dbReference type="GeneID" id="64702958"/>
<sequence>MPPKWTSNNVKCNICGILVRARGLVPHAKKCRKLAREKEEDDEVKVIIKEATAKKQHKAHNWSKRRAASSTVDPIKIWSTQRHNHENEAAEDNIDMQGSTPRSHQSLISDFNMALPGLQSHYDDANPADQEPLPQLDDIKPDSIHHSSFRCFPRTRPTEASVPWNHAPWEPFQTWLNFEVAEIALEAALTAEQTNHLLSLIHRSARRDETFTLQNHDEVQELWSTASQCFTPFQVDVVSVLYQNKVHEFDMHYHPLWEWALDMLRDRCLVSHFIFDAQRLYKFNGCTEQVPEDPEHAGKSSFVDFKNAVWHESFLKLLESVIQISRTGYLFECGDAIQRLLWPLILILSADYEEQCVMALICGLKSKFPCPICLVPQDEQSVLSHELRLQTSAESEEALQLARAKTSKKEREKLLKTYSLRDVEVWFARHHLWRELQFWILELGREAVVQMDANYDAFPRWSNLTLFLKVVVVNFNDTSHHEDILKPVTGKDWNFPKKHASSHLFDDILAKGTTQNYNTKPNEKMHGPVRDIYRNQTNFKDIATQILRYDHWLLTSTSMRSELDELDKYNWKANLPTTEDADTENPAISVAPAPCTHIKLGLAQDDKRIHLQADNKITGYKYLQVNYESMVNWRQCKDLL</sequence>
<organism evidence="1 2">
    <name type="scientific">Suillus discolor</name>
    <dbReference type="NCBI Taxonomy" id="1912936"/>
    <lineage>
        <taxon>Eukaryota</taxon>
        <taxon>Fungi</taxon>
        <taxon>Dikarya</taxon>
        <taxon>Basidiomycota</taxon>
        <taxon>Agaricomycotina</taxon>
        <taxon>Agaricomycetes</taxon>
        <taxon>Agaricomycetidae</taxon>
        <taxon>Boletales</taxon>
        <taxon>Suillineae</taxon>
        <taxon>Suillaceae</taxon>
        <taxon>Suillus</taxon>
    </lineage>
</organism>
<name>A0A9P7EVP4_9AGAM</name>
<proteinExistence type="predicted"/>
<accession>A0A9P7EVP4</accession>
<reference evidence="1" key="1">
    <citation type="journal article" date="2020" name="New Phytol.">
        <title>Comparative genomics reveals dynamic genome evolution in host specialist ectomycorrhizal fungi.</title>
        <authorList>
            <person name="Lofgren L.A."/>
            <person name="Nguyen N.H."/>
            <person name="Vilgalys R."/>
            <person name="Ruytinx J."/>
            <person name="Liao H.L."/>
            <person name="Branco S."/>
            <person name="Kuo A."/>
            <person name="LaButti K."/>
            <person name="Lipzen A."/>
            <person name="Andreopoulos W."/>
            <person name="Pangilinan J."/>
            <person name="Riley R."/>
            <person name="Hundley H."/>
            <person name="Na H."/>
            <person name="Barry K."/>
            <person name="Grigoriev I.V."/>
            <person name="Stajich J.E."/>
            <person name="Kennedy P.G."/>
        </authorList>
    </citation>
    <scope>NUCLEOTIDE SEQUENCE</scope>
    <source>
        <strain evidence="1">FC423</strain>
    </source>
</reference>
<dbReference type="Pfam" id="PF18759">
    <property type="entry name" value="Plavaka"/>
    <property type="match status" value="1"/>
</dbReference>